<dbReference type="Proteomes" id="UP000320551">
    <property type="component" value="Unassembled WGS sequence"/>
</dbReference>
<comment type="caution">
    <text evidence="1">The sequence shown here is derived from an EMBL/GenBank/DDBJ whole genome shotgun (WGS) entry which is preliminary data.</text>
</comment>
<dbReference type="EMBL" id="SFBK01000138">
    <property type="protein sequence ID" value="TRU24902.1"/>
    <property type="molecule type" value="Genomic_DNA"/>
</dbReference>
<evidence type="ECO:0000313" key="2">
    <source>
        <dbReference type="Proteomes" id="UP000320551"/>
    </source>
</evidence>
<evidence type="ECO:0000313" key="1">
    <source>
        <dbReference type="EMBL" id="TRU24902.1"/>
    </source>
</evidence>
<accession>A0A552DRR0</accession>
<protein>
    <submittedName>
        <fullName evidence="1">3-oxoacyl-ACP synthase</fullName>
    </submittedName>
</protein>
<reference evidence="1 2" key="1">
    <citation type="submission" date="2019-01" db="EMBL/GenBank/DDBJ databases">
        <title>Coherence of Microcystis species and biogeography revealed through population genomics.</title>
        <authorList>
            <person name="Perez-Carrascal O.M."/>
            <person name="Terrat Y."/>
            <person name="Giani A."/>
            <person name="Fortin N."/>
            <person name="Tromas N."/>
            <person name="Shapiro B.J."/>
        </authorList>
    </citation>
    <scope>NUCLEOTIDE SEQUENCE [LARGE SCALE GENOMIC DNA]</scope>
    <source>
        <strain evidence="1">Ma_QC_B_20070730_S2</strain>
    </source>
</reference>
<name>A0A552DRR0_MICAE</name>
<dbReference type="AlphaFoldDB" id="A0A552DRR0"/>
<dbReference type="Pfam" id="PF14384">
    <property type="entry name" value="BrnA_antitoxin"/>
    <property type="match status" value="1"/>
</dbReference>
<organism evidence="1 2">
    <name type="scientific">Microcystis aeruginosa Ma_QC_B_20070730_S2</name>
    <dbReference type="NCBI Taxonomy" id="2486256"/>
    <lineage>
        <taxon>Bacteria</taxon>
        <taxon>Bacillati</taxon>
        <taxon>Cyanobacteriota</taxon>
        <taxon>Cyanophyceae</taxon>
        <taxon>Oscillatoriophycideae</taxon>
        <taxon>Chroococcales</taxon>
        <taxon>Microcystaceae</taxon>
        <taxon>Microcystis</taxon>
    </lineage>
</organism>
<sequence>MTDENIDYSDIPPLSDEFLTQETVSFSPSKQQLTIQLDQDILEWLKAQGKGYETQINYILREVMEQQQQKTTNLI</sequence>
<gene>
    <name evidence="1" type="ORF">EWV80_10560</name>
</gene>
<proteinExistence type="predicted"/>
<dbReference type="InterPro" id="IPR025528">
    <property type="entry name" value="BrnA_antitoxin"/>
</dbReference>